<dbReference type="InterPro" id="IPR005184">
    <property type="entry name" value="DUF306_Meta_HslJ"/>
</dbReference>
<dbReference type="PANTHER" id="PTHR35535">
    <property type="entry name" value="HEAT SHOCK PROTEIN HSLJ"/>
    <property type="match status" value="1"/>
</dbReference>
<name>A0A2A5WBG1_9GAMM</name>
<gene>
    <name evidence="3" type="ORF">CNF02_07650</name>
</gene>
<evidence type="ECO:0000313" key="3">
    <source>
        <dbReference type="EMBL" id="PDH33597.1"/>
    </source>
</evidence>
<accession>A0A2A5WBG1</accession>
<protein>
    <recommendedName>
        <fullName evidence="2">DUF306 domain-containing protein</fullName>
    </recommendedName>
</protein>
<dbReference type="Pfam" id="PF03724">
    <property type="entry name" value="META"/>
    <property type="match status" value="1"/>
</dbReference>
<feature type="signal peptide" evidence="1">
    <location>
        <begin position="1"/>
        <end position="25"/>
    </location>
</feature>
<evidence type="ECO:0000256" key="1">
    <source>
        <dbReference type="SAM" id="SignalP"/>
    </source>
</evidence>
<dbReference type="InterPro" id="IPR053147">
    <property type="entry name" value="Hsp_HslJ-like"/>
</dbReference>
<dbReference type="Proteomes" id="UP000219329">
    <property type="component" value="Unassembled WGS sequence"/>
</dbReference>
<dbReference type="InterPro" id="IPR038670">
    <property type="entry name" value="HslJ-like_sf"/>
</dbReference>
<reference evidence="3 4" key="1">
    <citation type="submission" date="2017-08" db="EMBL/GenBank/DDBJ databases">
        <title>Fine stratification of microbial communities through a metagenomic profile of the photic zone.</title>
        <authorList>
            <person name="Haro-Moreno J.M."/>
            <person name="Lopez-Perez M."/>
            <person name="De La Torre J."/>
            <person name="Picazo A."/>
            <person name="Camacho A."/>
            <person name="Rodriguez-Valera F."/>
        </authorList>
    </citation>
    <scope>NUCLEOTIDE SEQUENCE [LARGE SCALE GENOMIC DNA]</scope>
    <source>
        <strain evidence="3">MED-G28</strain>
    </source>
</reference>
<proteinExistence type="predicted"/>
<feature type="chain" id="PRO_5013105610" description="DUF306 domain-containing protein" evidence="1">
    <location>
        <begin position="26"/>
        <end position="147"/>
    </location>
</feature>
<comment type="caution">
    <text evidence="3">The sequence shown here is derived from an EMBL/GenBank/DDBJ whole genome shotgun (WGS) entry which is preliminary data.</text>
</comment>
<evidence type="ECO:0000313" key="4">
    <source>
        <dbReference type="Proteomes" id="UP000219329"/>
    </source>
</evidence>
<sequence length="147" mass="16958">MHNRSFLNICAILLMLRFNPLPTLAQQDPTLENTSWKLVSIHGFDDSEFIPSNPENYLLRFRLENRLQIEADCNQAGATWGLDGDSFTLRQLVTTRKLCIQPSLFNRYIMNLDQAASLMLEGDRLIIKSASEVDWMEFEPYVLTPSF</sequence>
<dbReference type="AlphaFoldDB" id="A0A2A5WBG1"/>
<evidence type="ECO:0000259" key="2">
    <source>
        <dbReference type="Pfam" id="PF03724"/>
    </source>
</evidence>
<keyword evidence="1" id="KW-0732">Signal</keyword>
<dbReference type="Gene3D" id="2.40.128.270">
    <property type="match status" value="1"/>
</dbReference>
<feature type="domain" description="DUF306" evidence="2">
    <location>
        <begin position="30"/>
        <end position="138"/>
    </location>
</feature>
<dbReference type="EMBL" id="NTJZ01000007">
    <property type="protein sequence ID" value="PDH33597.1"/>
    <property type="molecule type" value="Genomic_DNA"/>
</dbReference>
<dbReference type="PANTHER" id="PTHR35535:SF2">
    <property type="entry name" value="DUF306 DOMAIN-CONTAINING PROTEIN"/>
    <property type="match status" value="1"/>
</dbReference>
<organism evidence="3 4">
    <name type="scientific">OM182 bacterium MED-G28</name>
    <dbReference type="NCBI Taxonomy" id="1986256"/>
    <lineage>
        <taxon>Bacteria</taxon>
        <taxon>Pseudomonadati</taxon>
        <taxon>Pseudomonadota</taxon>
        <taxon>Gammaproteobacteria</taxon>
        <taxon>OMG group</taxon>
        <taxon>OM182 clade</taxon>
    </lineage>
</organism>